<dbReference type="Pfam" id="PF01582">
    <property type="entry name" value="TIR"/>
    <property type="match status" value="1"/>
</dbReference>
<evidence type="ECO:0000259" key="6">
    <source>
        <dbReference type="PROSITE" id="PS50104"/>
    </source>
</evidence>
<protein>
    <submittedName>
        <fullName evidence="8">Uncharacterized protein</fullName>
    </submittedName>
</protein>
<dbReference type="InterPro" id="IPR000157">
    <property type="entry name" value="TIR_dom"/>
</dbReference>
<dbReference type="PRINTS" id="PR01537">
    <property type="entry name" value="INTRLKN1R1F"/>
</dbReference>
<keyword evidence="2" id="KW-0325">Glycoprotein</keyword>
<keyword evidence="9" id="KW-1185">Reference proteome</keyword>
<dbReference type="PANTHER" id="PTHR11890:SF44">
    <property type="entry name" value="X-LINKED INTERLEUKIN-1 RECEPTOR ACCESSORY PROTEIN-LIKE 2"/>
    <property type="match status" value="1"/>
</dbReference>
<evidence type="ECO:0000256" key="2">
    <source>
        <dbReference type="ARBA" id="ARBA00023180"/>
    </source>
</evidence>
<dbReference type="PROSITE" id="PS50104">
    <property type="entry name" value="TIR"/>
    <property type="match status" value="1"/>
</dbReference>
<reference evidence="8 9" key="1">
    <citation type="submission" date="2024-02" db="EMBL/GenBank/DDBJ databases">
        <authorList>
            <person name="Daric V."/>
            <person name="Darras S."/>
        </authorList>
    </citation>
    <scope>NUCLEOTIDE SEQUENCE [LARGE SCALE GENOMIC DNA]</scope>
</reference>
<keyword evidence="1" id="KW-1015">Disulfide bond</keyword>
<feature type="domain" description="Ig-like" evidence="7">
    <location>
        <begin position="261"/>
        <end position="392"/>
    </location>
</feature>
<proteinExistence type="predicted"/>
<evidence type="ECO:0000259" key="7">
    <source>
        <dbReference type="PROSITE" id="PS50835"/>
    </source>
</evidence>
<feature type="chain" id="PRO_5045120506" evidence="5">
    <location>
        <begin position="20"/>
        <end position="620"/>
    </location>
</feature>
<accession>A0ABP0FZC5</accession>
<evidence type="ECO:0000313" key="9">
    <source>
        <dbReference type="Proteomes" id="UP001642483"/>
    </source>
</evidence>
<dbReference type="InterPro" id="IPR007110">
    <property type="entry name" value="Ig-like_dom"/>
</dbReference>
<sequence length="620" mass="71257">MFIYTTILILLTSQNVVTATGLDPSVCVNQTKEPLDKVVAHAQWPFKFNCSILFPNTFESSNTQCFYSASGDSSFVSVSQDIVLQTNTPLLTNYELLLKSNESSCLRKTVVVEARLIPNRTCYDDVVDHVTHDVNIIHKRVKVGRSFRLDCVPDSSAGDEVVMWPSVPNTQYDTQWRRSERFSSNLTINPEHSCLKYPKYNTDSIYKDDSDLSRPTAIDRYSSNYFDPGVYSCQVTYNGITANIVHYSICVETTVTESIAPSILCTNRTTFQEDELLALRCSVTIPNGKIDPDEMRISWSKEVDGKEYCANVDLSPHDKSSVDSRITCGMKDYLNNEIKCFEYIPPNDELTSQQDENAFSVFLNQTHMRKGDAGWYVVSVTYKGHTTSRRLEAVYHPQKELEMIVRSLIAVLLVVIVLALVVFFVWYNRIQIRLFLRRHYGKFDEDGKENVAILSYYFSTDLDEDTQKHTGKILHLVKDQMKKMNYSFYDCNQNRIGGGNFVEGLLRKIDESHRMIIVLTDAYVNDSWSRFEAQQGYTSMLKNRTKLIVIRTPGVKSSLNKVYQKQDDFSKELREIVKASRNISWKKKMDDSRFQDCIQYALPKLRRESFEKSLKKDSAV</sequence>
<keyword evidence="3" id="KW-0393">Immunoglobulin domain</keyword>
<evidence type="ECO:0000256" key="5">
    <source>
        <dbReference type="SAM" id="SignalP"/>
    </source>
</evidence>
<organism evidence="8 9">
    <name type="scientific">Clavelina lepadiformis</name>
    <name type="common">Light-bulb sea squirt</name>
    <name type="synonym">Ascidia lepadiformis</name>
    <dbReference type="NCBI Taxonomy" id="159417"/>
    <lineage>
        <taxon>Eukaryota</taxon>
        <taxon>Metazoa</taxon>
        <taxon>Chordata</taxon>
        <taxon>Tunicata</taxon>
        <taxon>Ascidiacea</taxon>
        <taxon>Aplousobranchia</taxon>
        <taxon>Clavelinidae</taxon>
        <taxon>Clavelina</taxon>
    </lineage>
</organism>
<comment type="caution">
    <text evidence="8">The sequence shown here is derived from an EMBL/GenBank/DDBJ whole genome shotgun (WGS) entry which is preliminary data.</text>
</comment>
<gene>
    <name evidence="8" type="ORF">CVLEPA_LOCUS14902</name>
</gene>
<keyword evidence="4" id="KW-1133">Transmembrane helix</keyword>
<dbReference type="SUPFAM" id="SSF52200">
    <property type="entry name" value="Toll/Interleukin receptor TIR domain"/>
    <property type="match status" value="1"/>
</dbReference>
<evidence type="ECO:0000256" key="4">
    <source>
        <dbReference type="SAM" id="Phobius"/>
    </source>
</evidence>
<keyword evidence="5" id="KW-0732">Signal</keyword>
<evidence type="ECO:0000256" key="3">
    <source>
        <dbReference type="ARBA" id="ARBA00023319"/>
    </source>
</evidence>
<name>A0ABP0FZC5_CLALP</name>
<feature type="signal peptide" evidence="5">
    <location>
        <begin position="1"/>
        <end position="19"/>
    </location>
</feature>
<feature type="domain" description="TIR" evidence="6">
    <location>
        <begin position="448"/>
        <end position="577"/>
    </location>
</feature>
<keyword evidence="4" id="KW-0472">Membrane</keyword>
<dbReference type="InterPro" id="IPR015621">
    <property type="entry name" value="IL-1_rcpt_fam"/>
</dbReference>
<dbReference type="InterPro" id="IPR035897">
    <property type="entry name" value="Toll_tir_struct_dom_sf"/>
</dbReference>
<evidence type="ECO:0000313" key="8">
    <source>
        <dbReference type="EMBL" id="CAK8683884.1"/>
    </source>
</evidence>
<feature type="transmembrane region" description="Helical" evidence="4">
    <location>
        <begin position="408"/>
        <end position="428"/>
    </location>
</feature>
<dbReference type="PANTHER" id="PTHR11890">
    <property type="entry name" value="INTERLEUKIN-1 RECEPTOR FAMILY MEMBER"/>
    <property type="match status" value="1"/>
</dbReference>
<feature type="domain" description="Ig-like" evidence="7">
    <location>
        <begin position="118"/>
        <end position="256"/>
    </location>
</feature>
<evidence type="ECO:0000256" key="1">
    <source>
        <dbReference type="ARBA" id="ARBA00023157"/>
    </source>
</evidence>
<dbReference type="Proteomes" id="UP001642483">
    <property type="component" value="Unassembled WGS sequence"/>
</dbReference>
<dbReference type="EMBL" id="CAWYQH010000097">
    <property type="protein sequence ID" value="CAK8683884.1"/>
    <property type="molecule type" value="Genomic_DNA"/>
</dbReference>
<dbReference type="Gene3D" id="3.40.50.10140">
    <property type="entry name" value="Toll/interleukin-1 receptor homology (TIR) domain"/>
    <property type="match status" value="1"/>
</dbReference>
<dbReference type="PROSITE" id="PS50835">
    <property type="entry name" value="IG_LIKE"/>
    <property type="match status" value="2"/>
</dbReference>
<keyword evidence="4" id="KW-0812">Transmembrane</keyword>